<proteinExistence type="predicted"/>
<gene>
    <name evidence="2" type="ORF">ACFSQ3_06405</name>
</gene>
<dbReference type="SUPFAM" id="SSF54593">
    <property type="entry name" value="Glyoxalase/Bleomycin resistance protein/Dihydroxybiphenyl dioxygenase"/>
    <property type="match status" value="1"/>
</dbReference>
<evidence type="ECO:0000259" key="1">
    <source>
        <dbReference type="Pfam" id="PF00903"/>
    </source>
</evidence>
<name>A0ABW5NI57_9SPHI</name>
<dbReference type="PANTHER" id="PTHR33993:SF1">
    <property type="entry name" value="GLYOXALASE FAMILY PROTEIN"/>
    <property type="match status" value="1"/>
</dbReference>
<dbReference type="RefSeq" id="WP_380868597.1">
    <property type="nucleotide sequence ID" value="NZ_JBHUMA010000006.1"/>
</dbReference>
<dbReference type="InterPro" id="IPR029068">
    <property type="entry name" value="Glyas_Bleomycin-R_OHBP_Dase"/>
</dbReference>
<keyword evidence="3" id="KW-1185">Reference proteome</keyword>
<protein>
    <submittedName>
        <fullName evidence="2">VOC family protein</fullName>
    </submittedName>
</protein>
<dbReference type="Proteomes" id="UP001597393">
    <property type="component" value="Unassembled WGS sequence"/>
</dbReference>
<dbReference type="Gene3D" id="3.10.180.10">
    <property type="entry name" value="2,3-Dihydroxybiphenyl 1,2-Dioxygenase, domain 1"/>
    <property type="match status" value="1"/>
</dbReference>
<dbReference type="InterPro" id="IPR004360">
    <property type="entry name" value="Glyas_Fos-R_dOase_dom"/>
</dbReference>
<dbReference type="InterPro" id="IPR052164">
    <property type="entry name" value="Anthracycline_SecMetBiosynth"/>
</dbReference>
<reference evidence="3" key="1">
    <citation type="journal article" date="2019" name="Int. J. Syst. Evol. Microbiol.">
        <title>The Global Catalogue of Microorganisms (GCM) 10K type strain sequencing project: providing services to taxonomists for standard genome sequencing and annotation.</title>
        <authorList>
            <consortium name="The Broad Institute Genomics Platform"/>
            <consortium name="The Broad Institute Genome Sequencing Center for Infectious Disease"/>
            <person name="Wu L."/>
            <person name="Ma J."/>
        </authorList>
    </citation>
    <scope>NUCLEOTIDE SEQUENCE [LARGE SCALE GENOMIC DNA]</scope>
    <source>
        <strain evidence="3">KCTC 42248</strain>
    </source>
</reference>
<organism evidence="2 3">
    <name type="scientific">Sphingobacterium corticis</name>
    <dbReference type="NCBI Taxonomy" id="1812823"/>
    <lineage>
        <taxon>Bacteria</taxon>
        <taxon>Pseudomonadati</taxon>
        <taxon>Bacteroidota</taxon>
        <taxon>Sphingobacteriia</taxon>
        <taxon>Sphingobacteriales</taxon>
        <taxon>Sphingobacteriaceae</taxon>
        <taxon>Sphingobacterium</taxon>
    </lineage>
</organism>
<dbReference type="EMBL" id="JBHUMA010000006">
    <property type="protein sequence ID" value="MFD2598579.1"/>
    <property type="molecule type" value="Genomic_DNA"/>
</dbReference>
<sequence length="113" mass="12669">MTNNHINYIEFKGRDLVAIKSFYTRAFDWVFTDYGPDYIAFSGSGLDGGFEKSATDPINGVLVVLYHEDLMVAKERVIGAKGIITQDIFSFPGGHRFHFTDPSGNELALWSDK</sequence>
<dbReference type="PANTHER" id="PTHR33993">
    <property type="entry name" value="GLYOXALASE-RELATED"/>
    <property type="match status" value="1"/>
</dbReference>
<dbReference type="Pfam" id="PF00903">
    <property type="entry name" value="Glyoxalase"/>
    <property type="match status" value="1"/>
</dbReference>
<accession>A0ABW5NI57</accession>
<feature type="domain" description="Glyoxalase/fosfomycin resistance/dioxygenase" evidence="1">
    <location>
        <begin position="6"/>
        <end position="108"/>
    </location>
</feature>
<comment type="caution">
    <text evidence="2">The sequence shown here is derived from an EMBL/GenBank/DDBJ whole genome shotgun (WGS) entry which is preliminary data.</text>
</comment>
<evidence type="ECO:0000313" key="2">
    <source>
        <dbReference type="EMBL" id="MFD2598579.1"/>
    </source>
</evidence>
<evidence type="ECO:0000313" key="3">
    <source>
        <dbReference type="Proteomes" id="UP001597393"/>
    </source>
</evidence>